<dbReference type="Proteomes" id="UP000000466">
    <property type="component" value="Chromosome"/>
</dbReference>
<reference evidence="1 2" key="1">
    <citation type="journal article" date="2013" name="Genome Announc.">
        <title>Complete genome sequence of Simiduia agarivorans SA1(T), a marine bacterium able to degrade a variety of polysaccharides.</title>
        <authorList>
            <person name="Lin S.Y."/>
            <person name="Shieh W.Y."/>
            <person name="Chen J.S."/>
            <person name="Tang S.L."/>
        </authorList>
    </citation>
    <scope>NUCLEOTIDE SEQUENCE [LARGE SCALE GENOMIC DNA]</scope>
    <source>
        <strain evidence="2">DSM 21679 / JCM 13881 / BCRC 17597 / SA1</strain>
    </source>
</reference>
<accession>K4KHV6</accession>
<keyword evidence="2" id="KW-1185">Reference proteome</keyword>
<name>K4KHV6_SIMAS</name>
<sequence>MKRLLVGFCLMFVVSQARTDEWVLVESSFKIWTAGGARLPATDVRGYRLELAPGPLQVKARYPTFSGHYDCLFEWTAQAGERYEITDMNQAQPLTLFRLESVGRLYQRRHIASVPAQCQKHGED</sequence>
<protein>
    <submittedName>
        <fullName evidence="1">Uncharacterized protein</fullName>
    </submittedName>
</protein>
<dbReference type="OrthoDB" id="6388769at2"/>
<evidence type="ECO:0000313" key="1">
    <source>
        <dbReference type="EMBL" id="AFU98679.1"/>
    </source>
</evidence>
<dbReference type="AlphaFoldDB" id="K4KHV6"/>
<dbReference type="KEGG" id="saga:M5M_07430"/>
<organism evidence="1 2">
    <name type="scientific">Simiduia agarivorans (strain DSM 21679 / JCM 13881 / BCRC 17597 / SA1)</name>
    <dbReference type="NCBI Taxonomy" id="1117647"/>
    <lineage>
        <taxon>Bacteria</taxon>
        <taxon>Pseudomonadati</taxon>
        <taxon>Pseudomonadota</taxon>
        <taxon>Gammaproteobacteria</taxon>
        <taxon>Cellvibrionales</taxon>
        <taxon>Cellvibrionaceae</taxon>
        <taxon>Simiduia</taxon>
    </lineage>
</organism>
<gene>
    <name evidence="1" type="ordered locus">M5M_07430</name>
</gene>
<dbReference type="HOGENOM" id="CLU_2002378_0_0_6"/>
<dbReference type="STRING" id="1117647.M5M_07430"/>
<dbReference type="RefSeq" id="WP_015046852.1">
    <property type="nucleotide sequence ID" value="NC_018868.3"/>
</dbReference>
<proteinExistence type="predicted"/>
<dbReference type="EMBL" id="CP003746">
    <property type="protein sequence ID" value="AFU98679.1"/>
    <property type="molecule type" value="Genomic_DNA"/>
</dbReference>
<evidence type="ECO:0000313" key="2">
    <source>
        <dbReference type="Proteomes" id="UP000000466"/>
    </source>
</evidence>